<keyword evidence="5 9" id="KW-0812">Transmembrane</keyword>
<gene>
    <name evidence="11" type="ORF">H8S11_06020</name>
</gene>
<dbReference type="PANTHER" id="PTHR35011:SF2">
    <property type="entry name" value="2,3-DIKETO-L-GULONATE TRAP TRANSPORTER SMALL PERMEASE PROTEIN YIAM"/>
    <property type="match status" value="1"/>
</dbReference>
<feature type="transmembrane region" description="Helical" evidence="9">
    <location>
        <begin position="12"/>
        <end position="34"/>
    </location>
</feature>
<dbReference type="GO" id="GO:0015740">
    <property type="term" value="P:C4-dicarboxylate transport"/>
    <property type="evidence" value="ECO:0007669"/>
    <property type="project" value="TreeGrafter"/>
</dbReference>
<evidence type="ECO:0000256" key="5">
    <source>
        <dbReference type="ARBA" id="ARBA00022692"/>
    </source>
</evidence>
<dbReference type="GO" id="GO:0022857">
    <property type="term" value="F:transmembrane transporter activity"/>
    <property type="evidence" value="ECO:0007669"/>
    <property type="project" value="TreeGrafter"/>
</dbReference>
<dbReference type="InterPro" id="IPR055348">
    <property type="entry name" value="DctQ"/>
</dbReference>
<evidence type="ECO:0000256" key="1">
    <source>
        <dbReference type="ARBA" id="ARBA00004429"/>
    </source>
</evidence>
<comment type="caution">
    <text evidence="11">The sequence shown here is derived from an EMBL/GenBank/DDBJ whole genome shotgun (WGS) entry which is preliminary data.</text>
</comment>
<evidence type="ECO:0000256" key="7">
    <source>
        <dbReference type="ARBA" id="ARBA00023136"/>
    </source>
</evidence>
<keyword evidence="4" id="KW-0997">Cell inner membrane</keyword>
<organism evidence="11 12">
    <name type="scientific">Flintibacter hominis</name>
    <dbReference type="NCBI Taxonomy" id="2763048"/>
    <lineage>
        <taxon>Bacteria</taxon>
        <taxon>Bacillati</taxon>
        <taxon>Bacillota</taxon>
        <taxon>Clostridia</taxon>
        <taxon>Eubacteriales</taxon>
        <taxon>Flintibacter</taxon>
    </lineage>
</organism>
<dbReference type="GO" id="GO:0005886">
    <property type="term" value="C:plasma membrane"/>
    <property type="evidence" value="ECO:0007669"/>
    <property type="project" value="UniProtKB-SubCell"/>
</dbReference>
<feature type="transmembrane region" description="Helical" evidence="9">
    <location>
        <begin position="125"/>
        <end position="143"/>
    </location>
</feature>
<evidence type="ECO:0000256" key="8">
    <source>
        <dbReference type="ARBA" id="ARBA00038436"/>
    </source>
</evidence>
<comment type="subcellular location">
    <subcellularLocation>
        <location evidence="1">Cell inner membrane</location>
        <topology evidence="1">Multi-pass membrane protein</topology>
    </subcellularLocation>
</comment>
<keyword evidence="6 9" id="KW-1133">Transmembrane helix</keyword>
<dbReference type="PANTHER" id="PTHR35011">
    <property type="entry name" value="2,3-DIKETO-L-GULONATE TRAP TRANSPORTER SMALL PERMEASE PROTEIN YIAM"/>
    <property type="match status" value="1"/>
</dbReference>
<evidence type="ECO:0000313" key="11">
    <source>
        <dbReference type="EMBL" id="MBC5722363.1"/>
    </source>
</evidence>
<feature type="transmembrane region" description="Helical" evidence="9">
    <location>
        <begin position="83"/>
        <end position="105"/>
    </location>
</feature>
<evidence type="ECO:0000259" key="10">
    <source>
        <dbReference type="Pfam" id="PF04290"/>
    </source>
</evidence>
<evidence type="ECO:0000256" key="3">
    <source>
        <dbReference type="ARBA" id="ARBA00022475"/>
    </source>
</evidence>
<protein>
    <submittedName>
        <fullName evidence="11">TRAP transporter small permease</fullName>
    </submittedName>
</protein>
<keyword evidence="7 9" id="KW-0472">Membrane</keyword>
<dbReference type="AlphaFoldDB" id="A0A8J6M6W8"/>
<dbReference type="EMBL" id="JACOPO010000003">
    <property type="protein sequence ID" value="MBC5722363.1"/>
    <property type="molecule type" value="Genomic_DNA"/>
</dbReference>
<proteinExistence type="inferred from homology"/>
<comment type="similarity">
    <text evidence="8">Belongs to the TRAP transporter small permease family.</text>
</comment>
<keyword evidence="2" id="KW-0813">Transport</keyword>
<evidence type="ECO:0000256" key="4">
    <source>
        <dbReference type="ARBA" id="ARBA00022519"/>
    </source>
</evidence>
<evidence type="ECO:0000256" key="6">
    <source>
        <dbReference type="ARBA" id="ARBA00022989"/>
    </source>
</evidence>
<dbReference type="Pfam" id="PF04290">
    <property type="entry name" value="DctQ"/>
    <property type="match status" value="1"/>
</dbReference>
<accession>A0A8J6M6W8</accession>
<dbReference type="Proteomes" id="UP000628736">
    <property type="component" value="Unassembled WGS sequence"/>
</dbReference>
<name>A0A8J6M6W8_9FIRM</name>
<keyword evidence="12" id="KW-1185">Reference proteome</keyword>
<evidence type="ECO:0000313" key="12">
    <source>
        <dbReference type="Proteomes" id="UP000628736"/>
    </source>
</evidence>
<dbReference type="InterPro" id="IPR007387">
    <property type="entry name" value="TRAP_DctQ"/>
</dbReference>
<evidence type="ECO:0000256" key="2">
    <source>
        <dbReference type="ARBA" id="ARBA00022448"/>
    </source>
</evidence>
<evidence type="ECO:0000256" key="9">
    <source>
        <dbReference type="SAM" id="Phobius"/>
    </source>
</evidence>
<keyword evidence="3" id="KW-1003">Cell membrane</keyword>
<feature type="domain" description="Tripartite ATP-independent periplasmic transporters DctQ component" evidence="10">
    <location>
        <begin position="20"/>
        <end position="149"/>
    </location>
</feature>
<feature type="transmembrane region" description="Helical" evidence="9">
    <location>
        <begin position="40"/>
        <end position="62"/>
    </location>
</feature>
<dbReference type="RefSeq" id="WP_147572280.1">
    <property type="nucleotide sequence ID" value="NZ_JACOPO010000003.1"/>
</dbReference>
<reference evidence="11" key="1">
    <citation type="submission" date="2020-08" db="EMBL/GenBank/DDBJ databases">
        <title>Genome public.</title>
        <authorList>
            <person name="Liu C."/>
            <person name="Sun Q."/>
        </authorList>
    </citation>
    <scope>NUCLEOTIDE SEQUENCE</scope>
    <source>
        <strain evidence="11">NSJ-23</strain>
    </source>
</reference>
<sequence length="156" mass="17416">MKKFFSLLEDNICAIILLVMMLLTCVNVVARYVLKASMPFVEELTCLGLIILSLTGAAVAAKRGAHLGLTVLTDFFPAKGQKFCTLLGDLMGIIFGVLILWFGFFMAKQEYVLGQLTAGMQWPEWMFGMFVPISGGVLVIRYIQLFITHLVKKEEK</sequence>